<dbReference type="RefSeq" id="XP_004338486.1">
    <property type="nucleotide sequence ID" value="XM_004338438.1"/>
</dbReference>
<organism evidence="7 8">
    <name type="scientific">Acanthamoeba castellanii (strain ATCC 30010 / Neff)</name>
    <dbReference type="NCBI Taxonomy" id="1257118"/>
    <lineage>
        <taxon>Eukaryota</taxon>
        <taxon>Amoebozoa</taxon>
        <taxon>Discosea</taxon>
        <taxon>Longamoebia</taxon>
        <taxon>Centramoebida</taxon>
        <taxon>Acanthamoebidae</taxon>
        <taxon>Acanthamoeba</taxon>
    </lineage>
</organism>
<keyword evidence="4" id="KW-0564">Palmitate</keyword>
<dbReference type="Pfam" id="PF15454">
    <property type="entry name" value="LAMTOR"/>
    <property type="match status" value="1"/>
</dbReference>
<dbReference type="GO" id="GO:0032008">
    <property type="term" value="P:positive regulation of TOR signaling"/>
    <property type="evidence" value="ECO:0007669"/>
    <property type="project" value="InterPro"/>
</dbReference>
<keyword evidence="8" id="KW-1185">Reference proteome</keyword>
<keyword evidence="3" id="KW-0472">Membrane</keyword>
<dbReference type="GO" id="GO:0045121">
    <property type="term" value="C:membrane raft"/>
    <property type="evidence" value="ECO:0007669"/>
    <property type="project" value="InterPro"/>
</dbReference>
<reference evidence="7 8" key="1">
    <citation type="journal article" date="2013" name="Genome Biol.">
        <title>Genome of Acanthamoeba castellanii highlights extensive lateral gene transfer and early evolution of tyrosine kinase signaling.</title>
        <authorList>
            <person name="Clarke M."/>
            <person name="Lohan A.J."/>
            <person name="Liu B."/>
            <person name="Lagkouvardos I."/>
            <person name="Roy S."/>
            <person name="Zafar N."/>
            <person name="Bertelli C."/>
            <person name="Schilde C."/>
            <person name="Kianianmomeni A."/>
            <person name="Burglin T.R."/>
            <person name="Frech C."/>
            <person name="Turcotte B."/>
            <person name="Kopec K.O."/>
            <person name="Synnott J.M."/>
            <person name="Choo C."/>
            <person name="Paponov I."/>
            <person name="Finkler A."/>
            <person name="Soon Heng Tan C."/>
            <person name="Hutchins A.P."/>
            <person name="Weinmeier T."/>
            <person name="Rattei T."/>
            <person name="Chu J.S."/>
            <person name="Gimenez G."/>
            <person name="Irimia M."/>
            <person name="Rigden D.J."/>
            <person name="Fitzpatrick D.A."/>
            <person name="Lorenzo-Morales J."/>
            <person name="Bateman A."/>
            <person name="Chiu C.H."/>
            <person name="Tang P."/>
            <person name="Hegemann P."/>
            <person name="Fromm H."/>
            <person name="Raoult D."/>
            <person name="Greub G."/>
            <person name="Miranda-Saavedra D."/>
            <person name="Chen N."/>
            <person name="Nash P."/>
            <person name="Ginger M.L."/>
            <person name="Horn M."/>
            <person name="Schaap P."/>
            <person name="Caler L."/>
            <person name="Loftus B."/>
        </authorList>
    </citation>
    <scope>NUCLEOTIDE SEQUENCE [LARGE SCALE GENOMIC DNA]</scope>
    <source>
        <strain evidence="7 8">Neff</strain>
    </source>
</reference>
<gene>
    <name evidence="7" type="ORF">ACA1_034110</name>
</gene>
<dbReference type="GO" id="GO:0001919">
    <property type="term" value="P:regulation of receptor recycling"/>
    <property type="evidence" value="ECO:0007669"/>
    <property type="project" value="InterPro"/>
</dbReference>
<evidence type="ECO:0000256" key="3">
    <source>
        <dbReference type="ARBA" id="ARBA00023136"/>
    </source>
</evidence>
<dbReference type="GO" id="GO:0042632">
    <property type="term" value="P:cholesterol homeostasis"/>
    <property type="evidence" value="ECO:0007669"/>
    <property type="project" value="InterPro"/>
</dbReference>
<sequence>MGSCFSTEDKDDVTFSRKDRHRQLTPHSYGREDTTPIFINPKGARNGFELDQQTSYTDKAMLEQDLFRQIVSKTARNLIDISSQLTPVLEQERIMLQKLYSAKTHEVHCNTSALFSLPVPSASNTLDLLSAPNPIEEHQQLIDECTQLARAWADTKEVRDCGRVVIPFDEFSAQ</sequence>
<dbReference type="GO" id="GO:0016197">
    <property type="term" value="P:endosomal transport"/>
    <property type="evidence" value="ECO:0007669"/>
    <property type="project" value="InterPro"/>
</dbReference>
<feature type="region of interest" description="Disordered" evidence="6">
    <location>
        <begin position="1"/>
        <end position="35"/>
    </location>
</feature>
<dbReference type="GeneID" id="14917163"/>
<accession>L8GV36</accession>
<dbReference type="GO" id="GO:0071230">
    <property type="term" value="P:cellular response to amino acid stimulus"/>
    <property type="evidence" value="ECO:0007669"/>
    <property type="project" value="InterPro"/>
</dbReference>
<evidence type="ECO:0000256" key="4">
    <source>
        <dbReference type="ARBA" id="ARBA00023139"/>
    </source>
</evidence>
<protein>
    <submittedName>
        <fullName evidence="7">Uncharacterized protein</fullName>
    </submittedName>
</protein>
<evidence type="ECO:0000313" key="8">
    <source>
        <dbReference type="Proteomes" id="UP000011083"/>
    </source>
</evidence>
<name>L8GV36_ACACF</name>
<keyword evidence="2" id="KW-0519">Myristate</keyword>
<dbReference type="VEuPathDB" id="AmoebaDB:ACA1_034110"/>
<dbReference type="EMBL" id="KB007992">
    <property type="protein sequence ID" value="ELR16473.1"/>
    <property type="molecule type" value="Genomic_DNA"/>
</dbReference>
<evidence type="ECO:0000256" key="6">
    <source>
        <dbReference type="SAM" id="MobiDB-lite"/>
    </source>
</evidence>
<dbReference type="GO" id="GO:0071986">
    <property type="term" value="C:Ragulator complex"/>
    <property type="evidence" value="ECO:0007669"/>
    <property type="project" value="InterPro"/>
</dbReference>
<evidence type="ECO:0000256" key="1">
    <source>
        <dbReference type="ARBA" id="ARBA00004308"/>
    </source>
</evidence>
<comment type="subcellular location">
    <subcellularLocation>
        <location evidence="1">Endomembrane system</location>
    </subcellularLocation>
</comment>
<dbReference type="GO" id="GO:0007040">
    <property type="term" value="P:lysosome organization"/>
    <property type="evidence" value="ECO:0007669"/>
    <property type="project" value="InterPro"/>
</dbReference>
<proteinExistence type="predicted"/>
<evidence type="ECO:0000313" key="7">
    <source>
        <dbReference type="EMBL" id="ELR16473.1"/>
    </source>
</evidence>
<dbReference type="Proteomes" id="UP000011083">
    <property type="component" value="Unassembled WGS sequence"/>
</dbReference>
<dbReference type="AlphaFoldDB" id="L8GV36"/>
<dbReference type="GO" id="GO:0031902">
    <property type="term" value="C:late endosome membrane"/>
    <property type="evidence" value="ECO:0007669"/>
    <property type="project" value="InterPro"/>
</dbReference>
<dbReference type="GO" id="GO:0043410">
    <property type="term" value="P:positive regulation of MAPK cascade"/>
    <property type="evidence" value="ECO:0007669"/>
    <property type="project" value="InterPro"/>
</dbReference>
<evidence type="ECO:0000256" key="2">
    <source>
        <dbReference type="ARBA" id="ARBA00022707"/>
    </source>
</evidence>
<keyword evidence="5" id="KW-0449">Lipoprotein</keyword>
<evidence type="ECO:0000256" key="5">
    <source>
        <dbReference type="ARBA" id="ARBA00023288"/>
    </source>
</evidence>
<dbReference type="InterPro" id="IPR028209">
    <property type="entry name" value="LAMTOR1/MEH1"/>
</dbReference>
<dbReference type="KEGG" id="acan:ACA1_034110"/>